<dbReference type="Proteomes" id="UP001356095">
    <property type="component" value="Unassembled WGS sequence"/>
</dbReference>
<proteinExistence type="predicted"/>
<evidence type="ECO:0000313" key="1">
    <source>
        <dbReference type="EMBL" id="MEE2041557.1"/>
    </source>
</evidence>
<dbReference type="RefSeq" id="WP_330095314.1">
    <property type="nucleotide sequence ID" value="NZ_JAUZMY010000054.1"/>
</dbReference>
<organism evidence="1 2">
    <name type="scientific">Nocardiopsis codii</name>
    <dbReference type="NCBI Taxonomy" id="3065942"/>
    <lineage>
        <taxon>Bacteria</taxon>
        <taxon>Bacillati</taxon>
        <taxon>Actinomycetota</taxon>
        <taxon>Actinomycetes</taxon>
        <taxon>Streptosporangiales</taxon>
        <taxon>Nocardiopsidaceae</taxon>
        <taxon>Nocardiopsis</taxon>
    </lineage>
</organism>
<sequence length="55" mass="5922">MGQQYKNEQFGDLDGFTFGDNVVLDGCAVGPGATVTDGKVVRGQEVTTKDDRKKK</sequence>
<keyword evidence="2" id="KW-1185">Reference proteome</keyword>
<accession>A0ABU7KHT2</accession>
<reference evidence="1 2" key="1">
    <citation type="submission" date="2023-08" db="EMBL/GenBank/DDBJ databases">
        <authorList>
            <person name="Girao M."/>
            <person name="Carvalho M.F."/>
        </authorList>
    </citation>
    <scope>NUCLEOTIDE SEQUENCE [LARGE SCALE GENOMIC DNA]</scope>
    <source>
        <strain evidence="1 2">CT-R113</strain>
    </source>
</reference>
<gene>
    <name evidence="1" type="ORF">Q8791_30480</name>
</gene>
<name>A0ABU7KHT2_9ACTN</name>
<dbReference type="EMBL" id="JAUZMY010000054">
    <property type="protein sequence ID" value="MEE2041557.1"/>
    <property type="molecule type" value="Genomic_DNA"/>
</dbReference>
<evidence type="ECO:0000313" key="2">
    <source>
        <dbReference type="Proteomes" id="UP001356095"/>
    </source>
</evidence>
<comment type="caution">
    <text evidence="1">The sequence shown here is derived from an EMBL/GenBank/DDBJ whole genome shotgun (WGS) entry which is preliminary data.</text>
</comment>
<protein>
    <submittedName>
        <fullName evidence="1">Uncharacterized protein</fullName>
    </submittedName>
</protein>